<sequence length="74" mass="8481">DNDKKIVICFSKNKSGDSGNFREGSCKYSGRERRIMGRHRLNVEDREGIATDHHPRSEHLRLLLALTVTPAPRH</sequence>
<evidence type="ECO:0000313" key="2">
    <source>
        <dbReference type="Proteomes" id="UP000253551"/>
    </source>
</evidence>
<accession>A0A367JKR7</accession>
<dbReference type="EMBL" id="PJQM01003141">
    <property type="protein sequence ID" value="RCH90540.1"/>
    <property type="molecule type" value="Genomic_DNA"/>
</dbReference>
<gene>
    <name evidence="1" type="ORF">CU098_000427</name>
</gene>
<protein>
    <submittedName>
        <fullName evidence="1">Uncharacterized protein</fullName>
    </submittedName>
</protein>
<evidence type="ECO:0000313" key="1">
    <source>
        <dbReference type="EMBL" id="RCH90540.1"/>
    </source>
</evidence>
<dbReference type="AlphaFoldDB" id="A0A367JKR7"/>
<proteinExistence type="predicted"/>
<comment type="caution">
    <text evidence="1">The sequence shown here is derived from an EMBL/GenBank/DDBJ whole genome shotgun (WGS) entry which is preliminary data.</text>
</comment>
<feature type="non-terminal residue" evidence="1">
    <location>
        <position position="1"/>
    </location>
</feature>
<dbReference type="Proteomes" id="UP000253551">
    <property type="component" value="Unassembled WGS sequence"/>
</dbReference>
<name>A0A367JKR7_RHIST</name>
<reference evidence="1 2" key="1">
    <citation type="journal article" date="2018" name="G3 (Bethesda)">
        <title>Phylogenetic and Phylogenomic Definition of Rhizopus Species.</title>
        <authorList>
            <person name="Gryganskyi A.P."/>
            <person name="Golan J."/>
            <person name="Dolatabadi S."/>
            <person name="Mondo S."/>
            <person name="Robb S."/>
            <person name="Idnurm A."/>
            <person name="Muszewska A."/>
            <person name="Steczkiewicz K."/>
            <person name="Masonjones S."/>
            <person name="Liao H.L."/>
            <person name="Gajdeczka M.T."/>
            <person name="Anike F."/>
            <person name="Vuek A."/>
            <person name="Anishchenko I.M."/>
            <person name="Voigt K."/>
            <person name="de Hoog G.S."/>
            <person name="Smith M.E."/>
            <person name="Heitman J."/>
            <person name="Vilgalys R."/>
            <person name="Stajich J.E."/>
        </authorList>
    </citation>
    <scope>NUCLEOTIDE SEQUENCE [LARGE SCALE GENOMIC DNA]</scope>
    <source>
        <strain evidence="1 2">LSU 92-RS-03</strain>
    </source>
</reference>
<keyword evidence="2" id="KW-1185">Reference proteome</keyword>
<organism evidence="1 2">
    <name type="scientific">Rhizopus stolonifer</name>
    <name type="common">Rhizopus nigricans</name>
    <dbReference type="NCBI Taxonomy" id="4846"/>
    <lineage>
        <taxon>Eukaryota</taxon>
        <taxon>Fungi</taxon>
        <taxon>Fungi incertae sedis</taxon>
        <taxon>Mucoromycota</taxon>
        <taxon>Mucoromycotina</taxon>
        <taxon>Mucoromycetes</taxon>
        <taxon>Mucorales</taxon>
        <taxon>Mucorineae</taxon>
        <taxon>Rhizopodaceae</taxon>
        <taxon>Rhizopus</taxon>
    </lineage>
</organism>